<reference evidence="1" key="2">
    <citation type="submission" date="2020-11" db="EMBL/GenBank/DDBJ databases">
        <authorList>
            <person name="McCartney M.A."/>
            <person name="Auch B."/>
            <person name="Kono T."/>
            <person name="Mallez S."/>
            <person name="Becker A."/>
            <person name="Gohl D.M."/>
            <person name="Silverstein K.A.T."/>
            <person name="Koren S."/>
            <person name="Bechman K.B."/>
            <person name="Herman A."/>
            <person name="Abrahante J.E."/>
            <person name="Garbe J."/>
        </authorList>
    </citation>
    <scope>NUCLEOTIDE SEQUENCE</scope>
    <source>
        <strain evidence="1">Duluth1</strain>
        <tissue evidence="1">Whole animal</tissue>
    </source>
</reference>
<gene>
    <name evidence="1" type="ORF">DPMN_129143</name>
</gene>
<evidence type="ECO:0000313" key="1">
    <source>
        <dbReference type="EMBL" id="KAH3827213.1"/>
    </source>
</evidence>
<comment type="caution">
    <text evidence="1">The sequence shown here is derived from an EMBL/GenBank/DDBJ whole genome shotgun (WGS) entry which is preliminary data.</text>
</comment>
<name>A0A9D4H242_DREPO</name>
<dbReference type="EMBL" id="JAIWYP010000005">
    <property type="protein sequence ID" value="KAH3827213.1"/>
    <property type="molecule type" value="Genomic_DNA"/>
</dbReference>
<evidence type="ECO:0000313" key="2">
    <source>
        <dbReference type="Proteomes" id="UP000828390"/>
    </source>
</evidence>
<dbReference type="AlphaFoldDB" id="A0A9D4H242"/>
<reference evidence="1" key="1">
    <citation type="journal article" date="2019" name="bioRxiv">
        <title>The Genome of the Zebra Mussel, Dreissena polymorpha: A Resource for Invasive Species Research.</title>
        <authorList>
            <person name="McCartney M.A."/>
            <person name="Auch B."/>
            <person name="Kono T."/>
            <person name="Mallez S."/>
            <person name="Zhang Y."/>
            <person name="Obille A."/>
            <person name="Becker A."/>
            <person name="Abrahante J.E."/>
            <person name="Garbe J."/>
            <person name="Badalamenti J.P."/>
            <person name="Herman A."/>
            <person name="Mangelson H."/>
            <person name="Liachko I."/>
            <person name="Sullivan S."/>
            <person name="Sone E.D."/>
            <person name="Koren S."/>
            <person name="Silverstein K.A.T."/>
            <person name="Beckman K.B."/>
            <person name="Gohl D.M."/>
        </authorList>
    </citation>
    <scope>NUCLEOTIDE SEQUENCE</scope>
    <source>
        <strain evidence="1">Duluth1</strain>
        <tissue evidence="1">Whole animal</tissue>
    </source>
</reference>
<keyword evidence="2" id="KW-1185">Reference proteome</keyword>
<accession>A0A9D4H242</accession>
<sequence>MRSPLDVRQKMASKNFTCRGLTGCTLIRVQHVSVSMPTREPCTLRRRRRTT</sequence>
<dbReference type="Proteomes" id="UP000828390">
    <property type="component" value="Unassembled WGS sequence"/>
</dbReference>
<proteinExistence type="predicted"/>
<organism evidence="1 2">
    <name type="scientific">Dreissena polymorpha</name>
    <name type="common">Zebra mussel</name>
    <name type="synonym">Mytilus polymorpha</name>
    <dbReference type="NCBI Taxonomy" id="45954"/>
    <lineage>
        <taxon>Eukaryota</taxon>
        <taxon>Metazoa</taxon>
        <taxon>Spiralia</taxon>
        <taxon>Lophotrochozoa</taxon>
        <taxon>Mollusca</taxon>
        <taxon>Bivalvia</taxon>
        <taxon>Autobranchia</taxon>
        <taxon>Heteroconchia</taxon>
        <taxon>Euheterodonta</taxon>
        <taxon>Imparidentia</taxon>
        <taxon>Neoheterodontei</taxon>
        <taxon>Myida</taxon>
        <taxon>Dreissenoidea</taxon>
        <taxon>Dreissenidae</taxon>
        <taxon>Dreissena</taxon>
    </lineage>
</organism>
<protein>
    <submittedName>
        <fullName evidence="1">Uncharacterized protein</fullName>
    </submittedName>
</protein>